<evidence type="ECO:0000313" key="9">
    <source>
        <dbReference type="EMBL" id="KAE9396071.1"/>
    </source>
</evidence>
<dbReference type="InterPro" id="IPR036980">
    <property type="entry name" value="RNase_P/MRP_Rpp29_sf"/>
</dbReference>
<evidence type="ECO:0000256" key="3">
    <source>
        <dbReference type="ARBA" id="ARBA00022490"/>
    </source>
</evidence>
<dbReference type="GO" id="GO:0033204">
    <property type="term" value="F:ribonuclease P RNA binding"/>
    <property type="evidence" value="ECO:0007669"/>
    <property type="project" value="InterPro"/>
</dbReference>
<proteinExistence type="inferred from homology"/>
<dbReference type="SMART" id="SM00538">
    <property type="entry name" value="POP4"/>
    <property type="match status" value="1"/>
</dbReference>
<dbReference type="InterPro" id="IPR002730">
    <property type="entry name" value="Rpp29/RNP1"/>
</dbReference>
<dbReference type="OrthoDB" id="124041at2759"/>
<keyword evidence="8" id="KW-0539">Nucleus</keyword>
<comment type="similarity">
    <text evidence="2">Belongs to the eukaryotic/archaeal RNase P protein component 1 family.</text>
</comment>
<evidence type="ECO:0000256" key="8">
    <source>
        <dbReference type="PIRNR" id="PIRNR027081"/>
    </source>
</evidence>
<dbReference type="GO" id="GO:0004519">
    <property type="term" value="F:endonuclease activity"/>
    <property type="evidence" value="ECO:0007669"/>
    <property type="project" value="UniProtKB-KW"/>
</dbReference>
<dbReference type="Pfam" id="PF01868">
    <property type="entry name" value="RNase_P-MRP_p29"/>
    <property type="match status" value="1"/>
</dbReference>
<evidence type="ECO:0000256" key="7">
    <source>
        <dbReference type="ARBA" id="ARBA00022801"/>
    </source>
</evidence>
<dbReference type="PANTHER" id="PTHR13348:SF0">
    <property type="entry name" value="RIBONUCLEASE P PROTEIN SUBUNIT P29"/>
    <property type="match status" value="1"/>
</dbReference>
<dbReference type="EMBL" id="ML769520">
    <property type="protein sequence ID" value="KAE9396071.1"/>
    <property type="molecule type" value="Genomic_DNA"/>
</dbReference>
<keyword evidence="6" id="KW-0255">Endonuclease</keyword>
<accession>A0A6A4HDR1</accession>
<keyword evidence="3" id="KW-0963">Cytoplasm</keyword>
<dbReference type="SUPFAM" id="SSF101744">
    <property type="entry name" value="Rof/RNase P subunit-like"/>
    <property type="match status" value="1"/>
</dbReference>
<dbReference type="InterPro" id="IPR023538">
    <property type="entry name" value="RNP1"/>
</dbReference>
<dbReference type="PIRSF" id="PIRSF027081">
    <property type="entry name" value="RNase_P/MRP_p29_subunit"/>
    <property type="match status" value="1"/>
</dbReference>
<evidence type="ECO:0000313" key="10">
    <source>
        <dbReference type="Proteomes" id="UP000799118"/>
    </source>
</evidence>
<keyword evidence="7" id="KW-0378">Hydrolase</keyword>
<evidence type="ECO:0000256" key="2">
    <source>
        <dbReference type="ARBA" id="ARBA00006181"/>
    </source>
</evidence>
<name>A0A6A4HDR1_9AGAR</name>
<gene>
    <name evidence="9" type="ORF">BT96DRAFT_1021605</name>
</gene>
<keyword evidence="5" id="KW-0540">Nuclease</keyword>
<dbReference type="AlphaFoldDB" id="A0A6A4HDR1"/>
<reference evidence="9" key="1">
    <citation type="journal article" date="2019" name="Environ. Microbiol.">
        <title>Fungal ecological strategies reflected in gene transcription - a case study of two litter decomposers.</title>
        <authorList>
            <person name="Barbi F."/>
            <person name="Kohler A."/>
            <person name="Barry K."/>
            <person name="Baskaran P."/>
            <person name="Daum C."/>
            <person name="Fauchery L."/>
            <person name="Ihrmark K."/>
            <person name="Kuo A."/>
            <person name="LaButti K."/>
            <person name="Lipzen A."/>
            <person name="Morin E."/>
            <person name="Grigoriev I.V."/>
            <person name="Henrissat B."/>
            <person name="Lindahl B."/>
            <person name="Martin F."/>
        </authorList>
    </citation>
    <scope>NUCLEOTIDE SEQUENCE</scope>
    <source>
        <strain evidence="9">JB14</strain>
    </source>
</reference>
<comment type="subcellular location">
    <subcellularLocation>
        <location evidence="1">Nucleus</location>
    </subcellularLocation>
</comment>
<dbReference type="GO" id="GO:0030677">
    <property type="term" value="C:ribonuclease P complex"/>
    <property type="evidence" value="ECO:0007669"/>
    <property type="project" value="InterPro"/>
</dbReference>
<dbReference type="GO" id="GO:0005634">
    <property type="term" value="C:nucleus"/>
    <property type="evidence" value="ECO:0007669"/>
    <property type="project" value="UniProtKB-SubCell"/>
</dbReference>
<keyword evidence="4 8" id="KW-0819">tRNA processing</keyword>
<evidence type="ECO:0000256" key="5">
    <source>
        <dbReference type="ARBA" id="ARBA00022722"/>
    </source>
</evidence>
<sequence length="235" mass="26379">MDVYAQSTVPSIQNQRLKFSSKGPFVPTFVESSVSRSSNPQEIYATRVHNRKILLENPLGKREKKPKKKQNAQQGFQRISGSWSLDPHQAKFDLFVPLHHLWIGYMSELMMLNGTEPPSSASIHPKLLKADFSGSFVSVQTSKNPSLVGIQGIVIHESENTFVIITRENKTKVLPKQNAIFTLCVPAYSISDSLSAASTILDIPHLAFTLYGNQFRFRASERAGRKFKCKESIEL</sequence>
<dbReference type="GO" id="GO:0006364">
    <property type="term" value="P:rRNA processing"/>
    <property type="evidence" value="ECO:0007669"/>
    <property type="project" value="TreeGrafter"/>
</dbReference>
<dbReference type="InterPro" id="IPR016848">
    <property type="entry name" value="RNase_P/MRP_Rpp29-subunit"/>
</dbReference>
<protein>
    <recommendedName>
        <fullName evidence="8">Ribonuclease P protein subunit</fullName>
    </recommendedName>
</protein>
<dbReference type="GO" id="GO:0000172">
    <property type="term" value="C:ribonuclease MRP complex"/>
    <property type="evidence" value="ECO:0007669"/>
    <property type="project" value="InterPro"/>
</dbReference>
<dbReference type="GO" id="GO:0016787">
    <property type="term" value="F:hydrolase activity"/>
    <property type="evidence" value="ECO:0007669"/>
    <property type="project" value="UniProtKB-KW"/>
</dbReference>
<evidence type="ECO:0000256" key="1">
    <source>
        <dbReference type="ARBA" id="ARBA00004123"/>
    </source>
</evidence>
<organism evidence="9 10">
    <name type="scientific">Gymnopus androsaceus JB14</name>
    <dbReference type="NCBI Taxonomy" id="1447944"/>
    <lineage>
        <taxon>Eukaryota</taxon>
        <taxon>Fungi</taxon>
        <taxon>Dikarya</taxon>
        <taxon>Basidiomycota</taxon>
        <taxon>Agaricomycotina</taxon>
        <taxon>Agaricomycetes</taxon>
        <taxon>Agaricomycetidae</taxon>
        <taxon>Agaricales</taxon>
        <taxon>Marasmiineae</taxon>
        <taxon>Omphalotaceae</taxon>
        <taxon>Gymnopus</taxon>
    </lineage>
</organism>
<dbReference type="Proteomes" id="UP000799118">
    <property type="component" value="Unassembled WGS sequence"/>
</dbReference>
<dbReference type="Gene3D" id="2.30.30.210">
    <property type="entry name" value="Ribonuclease P/MRP, subunit p29"/>
    <property type="match status" value="1"/>
</dbReference>
<dbReference type="PANTHER" id="PTHR13348">
    <property type="entry name" value="RIBONUCLEASE P SUBUNIT P29"/>
    <property type="match status" value="1"/>
</dbReference>
<evidence type="ECO:0000256" key="6">
    <source>
        <dbReference type="ARBA" id="ARBA00022759"/>
    </source>
</evidence>
<dbReference type="GO" id="GO:0001682">
    <property type="term" value="P:tRNA 5'-leader removal"/>
    <property type="evidence" value="ECO:0007669"/>
    <property type="project" value="InterPro"/>
</dbReference>
<dbReference type="InterPro" id="IPR023534">
    <property type="entry name" value="Rof/RNase_P-like"/>
</dbReference>
<dbReference type="HAMAP" id="MF_00754">
    <property type="entry name" value="RNase_P_1"/>
    <property type="match status" value="1"/>
</dbReference>
<keyword evidence="10" id="KW-1185">Reference proteome</keyword>
<evidence type="ECO:0000256" key="4">
    <source>
        <dbReference type="ARBA" id="ARBA00022694"/>
    </source>
</evidence>